<evidence type="ECO:0000313" key="1">
    <source>
        <dbReference type="EMBL" id="RJF95873.1"/>
    </source>
</evidence>
<protein>
    <submittedName>
        <fullName evidence="1">Uncharacterized protein</fullName>
    </submittedName>
</protein>
<comment type="caution">
    <text evidence="1">The sequence shown here is derived from an EMBL/GenBank/DDBJ whole genome shotgun (WGS) entry which is preliminary data.</text>
</comment>
<organism evidence="1 2">
    <name type="scientific">Noviherbaspirillum saxi</name>
    <dbReference type="NCBI Taxonomy" id="2320863"/>
    <lineage>
        <taxon>Bacteria</taxon>
        <taxon>Pseudomonadati</taxon>
        <taxon>Pseudomonadota</taxon>
        <taxon>Betaproteobacteria</taxon>
        <taxon>Burkholderiales</taxon>
        <taxon>Oxalobacteraceae</taxon>
        <taxon>Noviherbaspirillum</taxon>
    </lineage>
</organism>
<dbReference type="AlphaFoldDB" id="A0A3A3FK45"/>
<keyword evidence="2" id="KW-1185">Reference proteome</keyword>
<dbReference type="EMBL" id="QYUO01000002">
    <property type="protein sequence ID" value="RJF95873.1"/>
    <property type="molecule type" value="Genomic_DNA"/>
</dbReference>
<reference evidence="2" key="1">
    <citation type="submission" date="2018-09" db="EMBL/GenBank/DDBJ databases">
        <authorList>
            <person name="Zhu H."/>
        </authorList>
    </citation>
    <scope>NUCLEOTIDE SEQUENCE [LARGE SCALE GENOMIC DNA]</scope>
    <source>
        <strain evidence="2">K1R23-30</strain>
    </source>
</reference>
<dbReference type="Proteomes" id="UP000265955">
    <property type="component" value="Unassembled WGS sequence"/>
</dbReference>
<gene>
    <name evidence="1" type="ORF">D3871_21140</name>
</gene>
<accession>A0A3A3FK45</accession>
<name>A0A3A3FK45_9BURK</name>
<sequence length="485" mass="54441">MATPRASESTHHFRCGGDVEMQVWSLWDTEVKKYLLHNLLDKRLIEKGDVYALYDFQTYAHNAVAMARRCERIPRLLEIADLINKAYDVLRPGSLLSAGRRWICTGGEICNEKNQLLNREVLLCSSQFLGIAASVANALSLADRPLPPAGEAFIVATVKIATEHLHRWGNQKTIENLRQAAKASPENVTDGNFSLLFSDKSLWHIAIYAELSGIAQSRKQGQVAAITRQVTRSSDYLITLLQLFKHRVTTRTLVNNQGTRVMVADLDRGFWRLYPDNRYAGYEGVEKPVVCVQAINSTSNAIPRMLIPARSVAPRPDTGWDFSHARRLVHALDALSRNWEAVQTVFKLPRTHEEPKALLQAFSNNLIANVWNGDMATPLFSNYWSGANGWYRVAYDNGTGECEEGSPPYSMSESFATGGYITWARYRHEIGALGKQLYGMVVNDKHTSSVVVSRYYSRLSEDTEATIRALNRFAFFSTMVGVGIE</sequence>
<proteinExistence type="predicted"/>
<evidence type="ECO:0000313" key="2">
    <source>
        <dbReference type="Proteomes" id="UP000265955"/>
    </source>
</evidence>